<keyword evidence="7" id="KW-1133">Transmembrane helix</keyword>
<dbReference type="FunFam" id="1.10.630.10:FF:000126">
    <property type="entry name" value="Predicted protein"/>
    <property type="match status" value="1"/>
</dbReference>
<dbReference type="PRINTS" id="PR00385">
    <property type="entry name" value="P450"/>
</dbReference>
<dbReference type="InterPro" id="IPR017972">
    <property type="entry name" value="Cyt_P450_CS"/>
</dbReference>
<dbReference type="InterPro" id="IPR036396">
    <property type="entry name" value="Cyt_P450_sf"/>
</dbReference>
<evidence type="ECO:0000256" key="3">
    <source>
        <dbReference type="ARBA" id="ARBA00010617"/>
    </source>
</evidence>
<dbReference type="GO" id="GO:0016705">
    <property type="term" value="F:oxidoreductase activity, acting on paired donors, with incorporation or reduction of molecular oxygen"/>
    <property type="evidence" value="ECO:0007669"/>
    <property type="project" value="InterPro"/>
</dbReference>
<sequence>MTLQPLIFYASLFILSALVLKAIKHSRRLPPSPWALPIVGHLHLLGPSLHHSFHKLSTRYGPLMSIRIGSVLGVVTSSPDVTKELLKTNDVTFAARNSSAAIECLTYNSSFAFAPNGPYWQFMKKLTTVELLGSRTLLQFLPIRTNELHELIRFLFEKSKSGGSDFLTAGTDTSSMTVEWALAELINHPMVLQKAQQEIDQVVGRNRLVQESDVPHLPYIQVIIKESFRIHPPIPLLNRRALEDCKIGNYIIPKGTLLFVNLWSMGRDPETWKNPLEFQPERFLSESNSEIDVRGLHYRLLPFGTGRRGCPGLSLAMQELPTTLAAMIQCFNFKVTSPDGVVDMSERPGLSSPRAQDLVCVPVARCAPSIVN</sequence>
<dbReference type="EMBL" id="BDQV01000348">
    <property type="protein sequence ID" value="GAY63373.1"/>
    <property type="molecule type" value="Genomic_DNA"/>
</dbReference>
<evidence type="ECO:0000256" key="11">
    <source>
        <dbReference type="ARBA" id="ARBA00023136"/>
    </source>
</evidence>
<keyword evidence="15" id="KW-1185">Reference proteome</keyword>
<dbReference type="InterPro" id="IPR001128">
    <property type="entry name" value="Cyt_P450"/>
</dbReference>
<keyword evidence="5" id="KW-0812">Transmembrane</keyword>
<dbReference type="PROSITE" id="PS00086">
    <property type="entry name" value="CYTOCHROME_P450"/>
    <property type="match status" value="1"/>
</dbReference>
<dbReference type="Gene3D" id="1.10.630.10">
    <property type="entry name" value="Cytochrome P450"/>
    <property type="match status" value="2"/>
</dbReference>
<dbReference type="PANTHER" id="PTHR47944">
    <property type="entry name" value="CYTOCHROME P450 98A9"/>
    <property type="match status" value="1"/>
</dbReference>
<dbReference type="Proteomes" id="UP000236630">
    <property type="component" value="Unassembled WGS sequence"/>
</dbReference>
<evidence type="ECO:0000256" key="5">
    <source>
        <dbReference type="ARBA" id="ARBA00022692"/>
    </source>
</evidence>
<dbReference type="SUPFAM" id="SSF48264">
    <property type="entry name" value="Cytochrome P450"/>
    <property type="match status" value="1"/>
</dbReference>
<evidence type="ECO:0000256" key="12">
    <source>
        <dbReference type="PIRSR" id="PIRSR602403-1"/>
    </source>
</evidence>
<evidence type="ECO:0000256" key="10">
    <source>
        <dbReference type="ARBA" id="ARBA00023033"/>
    </source>
</evidence>
<evidence type="ECO:0000313" key="14">
    <source>
        <dbReference type="EMBL" id="GAY63373.1"/>
    </source>
</evidence>
<dbReference type="Pfam" id="PF00067">
    <property type="entry name" value="p450"/>
    <property type="match status" value="2"/>
</dbReference>
<comment type="subcellular location">
    <subcellularLocation>
        <location evidence="2">Membrane</location>
        <topology evidence="2">Single-pass membrane protein</topology>
    </subcellularLocation>
</comment>
<evidence type="ECO:0000256" key="9">
    <source>
        <dbReference type="ARBA" id="ARBA00023004"/>
    </source>
</evidence>
<keyword evidence="8 13" id="KW-0560">Oxidoreductase</keyword>
<keyword evidence="4 12" id="KW-0349">Heme</keyword>
<dbReference type="GO" id="GO:0020037">
    <property type="term" value="F:heme binding"/>
    <property type="evidence" value="ECO:0007669"/>
    <property type="project" value="InterPro"/>
</dbReference>
<keyword evidence="9 12" id="KW-0408">Iron</keyword>
<reference evidence="14 15" key="1">
    <citation type="journal article" date="2017" name="Front. Genet.">
        <title>Draft sequencing of the heterozygous diploid genome of Satsuma (Citrus unshiu Marc.) using a hybrid assembly approach.</title>
        <authorList>
            <person name="Shimizu T."/>
            <person name="Tanizawa Y."/>
            <person name="Mochizuki T."/>
            <person name="Nagasaki H."/>
            <person name="Yoshioka T."/>
            <person name="Toyoda A."/>
            <person name="Fujiyama A."/>
            <person name="Kaminuma E."/>
            <person name="Nakamura Y."/>
        </authorList>
    </citation>
    <scope>NUCLEOTIDE SEQUENCE [LARGE SCALE GENOMIC DNA]</scope>
    <source>
        <strain evidence="15">cv. Miyagawa wase</strain>
    </source>
</reference>
<keyword evidence="11" id="KW-0472">Membrane</keyword>
<protein>
    <recommendedName>
        <fullName evidence="16">Cytochrome P450</fullName>
    </recommendedName>
</protein>
<dbReference type="AlphaFoldDB" id="A0A2H5QFL2"/>
<evidence type="ECO:0000313" key="15">
    <source>
        <dbReference type="Proteomes" id="UP000236630"/>
    </source>
</evidence>
<dbReference type="GO" id="GO:0004497">
    <property type="term" value="F:monooxygenase activity"/>
    <property type="evidence" value="ECO:0007669"/>
    <property type="project" value="UniProtKB-KW"/>
</dbReference>
<keyword evidence="10 13" id="KW-0503">Monooxygenase</keyword>
<evidence type="ECO:0000256" key="8">
    <source>
        <dbReference type="ARBA" id="ARBA00023002"/>
    </source>
</evidence>
<evidence type="ECO:0000256" key="6">
    <source>
        <dbReference type="ARBA" id="ARBA00022723"/>
    </source>
</evidence>
<organism evidence="14 15">
    <name type="scientific">Citrus unshiu</name>
    <name type="common">Satsuma mandarin</name>
    <name type="synonym">Citrus nobilis var. unshiu</name>
    <dbReference type="NCBI Taxonomy" id="55188"/>
    <lineage>
        <taxon>Eukaryota</taxon>
        <taxon>Viridiplantae</taxon>
        <taxon>Streptophyta</taxon>
        <taxon>Embryophyta</taxon>
        <taxon>Tracheophyta</taxon>
        <taxon>Spermatophyta</taxon>
        <taxon>Magnoliopsida</taxon>
        <taxon>eudicotyledons</taxon>
        <taxon>Gunneridae</taxon>
        <taxon>Pentapetalae</taxon>
        <taxon>rosids</taxon>
        <taxon>malvids</taxon>
        <taxon>Sapindales</taxon>
        <taxon>Rutaceae</taxon>
        <taxon>Aurantioideae</taxon>
        <taxon>Citrus</taxon>
    </lineage>
</organism>
<evidence type="ECO:0000256" key="2">
    <source>
        <dbReference type="ARBA" id="ARBA00004167"/>
    </source>
</evidence>
<dbReference type="GO" id="GO:0005506">
    <property type="term" value="F:iron ion binding"/>
    <property type="evidence" value="ECO:0007669"/>
    <property type="project" value="InterPro"/>
</dbReference>
<dbReference type="InterPro" id="IPR002403">
    <property type="entry name" value="Cyt_P450_E_grp-IV"/>
</dbReference>
<evidence type="ECO:0000256" key="7">
    <source>
        <dbReference type="ARBA" id="ARBA00022989"/>
    </source>
</evidence>
<proteinExistence type="inferred from homology"/>
<evidence type="ECO:0000256" key="13">
    <source>
        <dbReference type="RuleBase" id="RU000461"/>
    </source>
</evidence>
<keyword evidence="6 12" id="KW-0479">Metal-binding</keyword>
<accession>A0A2H5QFL2</accession>
<evidence type="ECO:0000256" key="1">
    <source>
        <dbReference type="ARBA" id="ARBA00001971"/>
    </source>
</evidence>
<evidence type="ECO:0008006" key="16">
    <source>
        <dbReference type="Google" id="ProtNLM"/>
    </source>
</evidence>
<feature type="binding site" description="axial binding residue" evidence="12">
    <location>
        <position position="310"/>
    </location>
    <ligand>
        <name>heme</name>
        <dbReference type="ChEBI" id="CHEBI:30413"/>
    </ligand>
    <ligandPart>
        <name>Fe</name>
        <dbReference type="ChEBI" id="CHEBI:18248"/>
    </ligandPart>
</feature>
<dbReference type="STRING" id="55188.A0A2H5QFL2"/>
<name>A0A2H5QFL2_CITUN</name>
<comment type="cofactor">
    <cofactor evidence="1 12">
        <name>heme</name>
        <dbReference type="ChEBI" id="CHEBI:30413"/>
    </cofactor>
</comment>
<gene>
    <name evidence="14" type="ORF">CUMW_225010</name>
</gene>
<comment type="caution">
    <text evidence="14">The sequence shown here is derived from an EMBL/GenBank/DDBJ whole genome shotgun (WGS) entry which is preliminary data.</text>
</comment>
<dbReference type="GO" id="GO:0016020">
    <property type="term" value="C:membrane"/>
    <property type="evidence" value="ECO:0007669"/>
    <property type="project" value="UniProtKB-SubCell"/>
</dbReference>
<dbReference type="PANTHER" id="PTHR47944:SF17">
    <property type="entry name" value="3,9-DIHYDROXYPTEROCARPAN 6A-MONOOXYGENASE"/>
    <property type="match status" value="1"/>
</dbReference>
<dbReference type="PRINTS" id="PR00465">
    <property type="entry name" value="EP450IV"/>
</dbReference>
<evidence type="ECO:0000256" key="4">
    <source>
        <dbReference type="ARBA" id="ARBA00022617"/>
    </source>
</evidence>
<comment type="similarity">
    <text evidence="3 13">Belongs to the cytochrome P450 family.</text>
</comment>